<feature type="transmembrane region" description="Helical" evidence="1">
    <location>
        <begin position="49"/>
        <end position="67"/>
    </location>
</feature>
<keyword evidence="1" id="KW-0472">Membrane</keyword>
<comment type="caution">
    <text evidence="2">The sequence shown here is derived from an EMBL/GenBank/DDBJ whole genome shotgun (WGS) entry which is preliminary data.</text>
</comment>
<dbReference type="EMBL" id="JAEPRJ010000001">
    <property type="protein sequence ID" value="MBK5897334.1"/>
    <property type="molecule type" value="Genomic_DNA"/>
</dbReference>
<evidence type="ECO:0000313" key="3">
    <source>
        <dbReference type="Proteomes" id="UP000604730"/>
    </source>
</evidence>
<evidence type="ECO:0000256" key="1">
    <source>
        <dbReference type="SAM" id="Phobius"/>
    </source>
</evidence>
<sequence>MGREELLKYYEKFLILLCKIVELQSSLEEKGSLIALANENKTKMVEQSLFVTYFSIISVFLIIIGFIGKLGKYSAVAGIVSGIVLFFVSIFIDDKVFKPKREVSGEMYYNNVIEPLEKDAFVIKDAIDKLCESSDMKNYETMIPEKYQTIEALNQFVIILKDGRADSQKEVFNIYEEEEHRREMINLQQMQIQNPVSIIEMQKQQNQLSEEQLDELNNIKMGQRKISKQVRYGNVVSTLDFLFKK</sequence>
<name>A0ABS1IZL5_9FIRM</name>
<keyword evidence="1" id="KW-0812">Transmembrane</keyword>
<proteinExistence type="predicted"/>
<keyword evidence="3" id="KW-1185">Reference proteome</keyword>
<feature type="transmembrane region" description="Helical" evidence="1">
    <location>
        <begin position="73"/>
        <end position="92"/>
    </location>
</feature>
<keyword evidence="1" id="KW-1133">Transmembrane helix</keyword>
<accession>A0ABS1IZL5</accession>
<reference evidence="2 3" key="1">
    <citation type="submission" date="2021-01" db="EMBL/GenBank/DDBJ databases">
        <title>Isolation and description of Catonella massiliensis sp. nov., a novel Catonella species, isolated from a stable periodontitis subject.</title>
        <authorList>
            <person name="Antezack A."/>
            <person name="Boxberger M."/>
            <person name="La Scola B."/>
            <person name="Monnet-Corti V."/>
        </authorList>
    </citation>
    <scope>NUCLEOTIDE SEQUENCE [LARGE SCALE GENOMIC DNA]</scope>
    <source>
        <strain evidence="2 3">Marseille-Q4567</strain>
    </source>
</reference>
<dbReference type="RefSeq" id="WP_208428825.1">
    <property type="nucleotide sequence ID" value="NZ_JAEPRJ010000001.1"/>
</dbReference>
<protein>
    <submittedName>
        <fullName evidence="2">Uncharacterized protein</fullName>
    </submittedName>
</protein>
<evidence type="ECO:0000313" key="2">
    <source>
        <dbReference type="EMBL" id="MBK5897334.1"/>
    </source>
</evidence>
<organism evidence="2 3">
    <name type="scientific">Catonella massiliensis</name>
    <dbReference type="NCBI Taxonomy" id="2799636"/>
    <lineage>
        <taxon>Bacteria</taxon>
        <taxon>Bacillati</taxon>
        <taxon>Bacillota</taxon>
        <taxon>Clostridia</taxon>
        <taxon>Lachnospirales</taxon>
        <taxon>Lachnospiraceae</taxon>
        <taxon>Catonella</taxon>
    </lineage>
</organism>
<dbReference type="Proteomes" id="UP000604730">
    <property type="component" value="Unassembled WGS sequence"/>
</dbReference>
<gene>
    <name evidence="2" type="ORF">JJN12_05955</name>
</gene>